<evidence type="ECO:0000256" key="10">
    <source>
        <dbReference type="PROSITE-ProRule" id="PRU01211"/>
    </source>
</evidence>
<evidence type="ECO:0000256" key="5">
    <source>
        <dbReference type="ARBA" id="ARBA00022833"/>
    </source>
</evidence>
<dbReference type="InterPro" id="IPR024079">
    <property type="entry name" value="MetalloPept_cat_dom_sf"/>
</dbReference>
<evidence type="ECO:0000256" key="9">
    <source>
        <dbReference type="ARBA" id="ARBA00023180"/>
    </source>
</evidence>
<evidence type="ECO:0000313" key="13">
    <source>
        <dbReference type="EMBL" id="KOC64282.1"/>
    </source>
</evidence>
<evidence type="ECO:0000259" key="12">
    <source>
        <dbReference type="PROSITE" id="PS51864"/>
    </source>
</evidence>
<dbReference type="SUPFAM" id="SSF55486">
    <property type="entry name" value="Metalloproteases ('zincins'), catalytic domain"/>
    <property type="match status" value="1"/>
</dbReference>
<dbReference type="PRINTS" id="PR00480">
    <property type="entry name" value="ASTACIN"/>
</dbReference>
<dbReference type="GO" id="GO:0006508">
    <property type="term" value="P:proteolysis"/>
    <property type="evidence" value="ECO:0007669"/>
    <property type="project" value="UniProtKB-KW"/>
</dbReference>
<reference evidence="13 14" key="1">
    <citation type="submission" date="2015-07" db="EMBL/GenBank/DDBJ databases">
        <title>The genome of Habropoda laboriosa.</title>
        <authorList>
            <person name="Pan H."/>
            <person name="Kapheim K."/>
        </authorList>
    </citation>
    <scope>NUCLEOTIDE SEQUENCE [LARGE SCALE GENOMIC DNA]</scope>
    <source>
        <strain evidence="13">0110345459</strain>
    </source>
</reference>
<comment type="cofactor">
    <cofactor evidence="10 11">
        <name>Zn(2+)</name>
        <dbReference type="ChEBI" id="CHEBI:29105"/>
    </cofactor>
    <text evidence="10 11">Binds 1 zinc ion per subunit.</text>
</comment>
<evidence type="ECO:0000256" key="3">
    <source>
        <dbReference type="ARBA" id="ARBA00022729"/>
    </source>
</evidence>
<dbReference type="CDD" id="cd04280">
    <property type="entry name" value="ZnMc_astacin_like"/>
    <property type="match status" value="1"/>
</dbReference>
<dbReference type="PANTHER" id="PTHR10127">
    <property type="entry name" value="DISCOIDIN, CUB, EGF, LAMININ , AND ZINC METALLOPROTEASE DOMAIN CONTAINING"/>
    <property type="match status" value="1"/>
</dbReference>
<feature type="binding site" evidence="10">
    <location>
        <position position="137"/>
    </location>
    <ligand>
        <name>Zn(2+)</name>
        <dbReference type="ChEBI" id="CHEBI:29105"/>
        <note>catalytic</note>
    </ligand>
</feature>
<name>A0A0L7R0B3_9HYME</name>
<dbReference type="STRING" id="597456.A0A0L7R0B3"/>
<feature type="non-terminal residue" evidence="13">
    <location>
        <position position="1"/>
    </location>
</feature>
<dbReference type="Proteomes" id="UP000053825">
    <property type="component" value="Unassembled WGS sequence"/>
</dbReference>
<feature type="binding site" evidence="10">
    <location>
        <position position="133"/>
    </location>
    <ligand>
        <name>Zn(2+)</name>
        <dbReference type="ChEBI" id="CHEBI:29105"/>
        <note>catalytic</note>
    </ligand>
</feature>
<accession>A0A0L7R0B3</accession>
<gene>
    <name evidence="13" type="ORF">WH47_01450</name>
</gene>
<keyword evidence="6 10" id="KW-0482">Metalloprotease</keyword>
<keyword evidence="3" id="KW-0732">Signal</keyword>
<evidence type="ECO:0000256" key="4">
    <source>
        <dbReference type="ARBA" id="ARBA00022801"/>
    </source>
</evidence>
<dbReference type="EMBL" id="KQ414670">
    <property type="protein sequence ID" value="KOC64282.1"/>
    <property type="molecule type" value="Genomic_DNA"/>
</dbReference>
<evidence type="ECO:0000256" key="8">
    <source>
        <dbReference type="ARBA" id="ARBA00023157"/>
    </source>
</evidence>
<evidence type="ECO:0000256" key="6">
    <source>
        <dbReference type="ARBA" id="ARBA00023049"/>
    </source>
</evidence>
<dbReference type="SMART" id="SM00235">
    <property type="entry name" value="ZnMc"/>
    <property type="match status" value="1"/>
</dbReference>
<dbReference type="FunFam" id="3.40.390.10:FF:000015">
    <property type="entry name" value="Meprin A subunit"/>
    <property type="match status" value="1"/>
</dbReference>
<feature type="domain" description="Peptidase M12A" evidence="12">
    <location>
        <begin position="39"/>
        <end position="218"/>
    </location>
</feature>
<keyword evidence="2 10" id="KW-0479">Metal-binding</keyword>
<evidence type="ECO:0000256" key="11">
    <source>
        <dbReference type="RuleBase" id="RU361183"/>
    </source>
</evidence>
<dbReference type="OrthoDB" id="291007at2759"/>
<dbReference type="PANTHER" id="PTHR10127:SF780">
    <property type="entry name" value="METALLOENDOPEPTIDASE"/>
    <property type="match status" value="1"/>
</dbReference>
<evidence type="ECO:0000256" key="2">
    <source>
        <dbReference type="ARBA" id="ARBA00022723"/>
    </source>
</evidence>
<keyword evidence="7" id="KW-0865">Zymogen</keyword>
<dbReference type="InterPro" id="IPR034035">
    <property type="entry name" value="Astacin-like_dom"/>
</dbReference>
<dbReference type="EC" id="3.4.24.-" evidence="11"/>
<protein>
    <recommendedName>
        <fullName evidence="11">Metalloendopeptidase</fullName>
        <ecNumber evidence="11">3.4.24.-</ecNumber>
    </recommendedName>
</protein>
<evidence type="ECO:0000313" key="14">
    <source>
        <dbReference type="Proteomes" id="UP000053825"/>
    </source>
</evidence>
<dbReference type="InterPro" id="IPR006026">
    <property type="entry name" value="Peptidase_Metallo"/>
</dbReference>
<comment type="caution">
    <text evidence="10">Lacks conserved residue(s) required for the propagation of feature annotation.</text>
</comment>
<keyword evidence="8" id="KW-1015">Disulfide bond</keyword>
<keyword evidence="4 10" id="KW-0378">Hydrolase</keyword>
<evidence type="ECO:0000256" key="7">
    <source>
        <dbReference type="ARBA" id="ARBA00023145"/>
    </source>
</evidence>
<keyword evidence="9" id="KW-0325">Glycoprotein</keyword>
<sequence length="218" mass="24889">ANRVSTWKETDKQNVWELSGLHEGDIMLNEDEEDIGTQNGVLDQKLRWPGGIIPYYIKEDGFGKKDIEVIKGALEDYNKNTCIRFRPYRSGDKDYIYIKTSNTGCWSYVGRQNNGQVVNLQNPGCVYHGTIVHELLHAIGFQHEQCSTDRDDWVTINWENIQSGREHNFVKYDSNTITDYGVGYDYGSVMHYSTYAFSKNSKPTITAKVSIANIQGVL</sequence>
<keyword evidence="14" id="KW-1185">Reference proteome</keyword>
<feature type="active site" evidence="10">
    <location>
        <position position="134"/>
    </location>
</feature>
<feature type="binding site" evidence="10">
    <location>
        <position position="143"/>
    </location>
    <ligand>
        <name>Zn(2+)</name>
        <dbReference type="ChEBI" id="CHEBI:29105"/>
        <note>catalytic</note>
    </ligand>
</feature>
<dbReference type="GO" id="GO:0008270">
    <property type="term" value="F:zinc ion binding"/>
    <property type="evidence" value="ECO:0007669"/>
    <property type="project" value="UniProtKB-UniRule"/>
</dbReference>
<dbReference type="InterPro" id="IPR001506">
    <property type="entry name" value="Peptidase_M12A"/>
</dbReference>
<dbReference type="Gene3D" id="3.40.390.10">
    <property type="entry name" value="Collagenase (Catalytic Domain)"/>
    <property type="match status" value="1"/>
</dbReference>
<keyword evidence="5 10" id="KW-0862">Zinc</keyword>
<dbReference type="PROSITE" id="PS51864">
    <property type="entry name" value="ASTACIN"/>
    <property type="match status" value="1"/>
</dbReference>
<evidence type="ECO:0000256" key="1">
    <source>
        <dbReference type="ARBA" id="ARBA00022670"/>
    </source>
</evidence>
<dbReference type="AlphaFoldDB" id="A0A0L7R0B3"/>
<dbReference type="Pfam" id="PF01400">
    <property type="entry name" value="Astacin"/>
    <property type="match status" value="1"/>
</dbReference>
<keyword evidence="1 10" id="KW-0645">Protease</keyword>
<dbReference type="GO" id="GO:0004222">
    <property type="term" value="F:metalloendopeptidase activity"/>
    <property type="evidence" value="ECO:0007669"/>
    <property type="project" value="UniProtKB-UniRule"/>
</dbReference>
<organism evidence="13 14">
    <name type="scientific">Habropoda laboriosa</name>
    <dbReference type="NCBI Taxonomy" id="597456"/>
    <lineage>
        <taxon>Eukaryota</taxon>
        <taxon>Metazoa</taxon>
        <taxon>Ecdysozoa</taxon>
        <taxon>Arthropoda</taxon>
        <taxon>Hexapoda</taxon>
        <taxon>Insecta</taxon>
        <taxon>Pterygota</taxon>
        <taxon>Neoptera</taxon>
        <taxon>Endopterygota</taxon>
        <taxon>Hymenoptera</taxon>
        <taxon>Apocrita</taxon>
        <taxon>Aculeata</taxon>
        <taxon>Apoidea</taxon>
        <taxon>Anthophila</taxon>
        <taxon>Apidae</taxon>
        <taxon>Habropoda</taxon>
    </lineage>
</organism>
<proteinExistence type="predicted"/>